<keyword evidence="2" id="KW-1185">Reference proteome</keyword>
<comment type="caution">
    <text evidence="1">The sequence shown here is derived from an EMBL/GenBank/DDBJ whole genome shotgun (WGS) entry which is preliminary data.</text>
</comment>
<gene>
    <name evidence="1" type="ORF">IF1G_03187</name>
</gene>
<dbReference type="Proteomes" id="UP000315783">
    <property type="component" value="Unassembled WGS sequence"/>
</dbReference>
<name>A0A545W5W4_9HYPO</name>
<evidence type="ECO:0000313" key="1">
    <source>
        <dbReference type="EMBL" id="TQV97444.1"/>
    </source>
</evidence>
<reference evidence="1 2" key="1">
    <citation type="journal article" date="2019" name="Appl. Microbiol. Biotechnol.">
        <title>Genome sequence of Isaria javanica and comparative genome analysis insights into family S53 peptidase evolution in fungal entomopathogens.</title>
        <authorList>
            <person name="Lin R."/>
            <person name="Zhang X."/>
            <person name="Xin B."/>
            <person name="Zou M."/>
            <person name="Gao Y."/>
            <person name="Qin F."/>
            <person name="Hu Q."/>
            <person name="Xie B."/>
            <person name="Cheng X."/>
        </authorList>
    </citation>
    <scope>NUCLEOTIDE SEQUENCE [LARGE SCALE GENOMIC DNA]</scope>
    <source>
        <strain evidence="1 2">IJ1G</strain>
    </source>
</reference>
<proteinExistence type="predicted"/>
<dbReference type="AlphaFoldDB" id="A0A545W5W4"/>
<accession>A0A545W5W4</accession>
<evidence type="ECO:0000313" key="2">
    <source>
        <dbReference type="Proteomes" id="UP000315783"/>
    </source>
</evidence>
<dbReference type="EMBL" id="SPUK01000004">
    <property type="protein sequence ID" value="TQV97444.1"/>
    <property type="molecule type" value="Genomic_DNA"/>
</dbReference>
<sequence length="163" mass="18038">MAAEPHQVTVECTNAVLEIVIRSFTRLHFFHDMPCHRDVFINGSSLVAVAIKELACQTPAFSSHLQLQVSIVYSTPPKVYNSLKLNVLAIPTTWVGDCLNSAESAFSPCTLRPVILKDYSCCNHNYLQPVQPRKLNFASAFSCIRAATNAASGKIKMKNIKKK</sequence>
<organism evidence="1 2">
    <name type="scientific">Cordyceps javanica</name>
    <dbReference type="NCBI Taxonomy" id="43265"/>
    <lineage>
        <taxon>Eukaryota</taxon>
        <taxon>Fungi</taxon>
        <taxon>Dikarya</taxon>
        <taxon>Ascomycota</taxon>
        <taxon>Pezizomycotina</taxon>
        <taxon>Sordariomycetes</taxon>
        <taxon>Hypocreomycetidae</taxon>
        <taxon>Hypocreales</taxon>
        <taxon>Cordycipitaceae</taxon>
        <taxon>Cordyceps</taxon>
    </lineage>
</organism>
<protein>
    <submittedName>
        <fullName evidence="1">Uncharacterized protein</fullName>
    </submittedName>
</protein>